<evidence type="ECO:0000313" key="3">
    <source>
        <dbReference type="Proteomes" id="UP001139289"/>
    </source>
</evidence>
<evidence type="ECO:0000256" key="1">
    <source>
        <dbReference type="SAM" id="Phobius"/>
    </source>
</evidence>
<sequence length="220" mass="22896">MSRHLLRVLLAQSLQLIARRVLQILRGDLFGNDRVIVTRTILGPTIRALTAGTPALREAAAITLAAAFAMLVAALPTVAITTRGTAVATRRSTITTLVTALPTVAITSRGSTITTLITALTTVAITTRGTAVATRRSTITTLVAALTAVSITTRGTAVATRGAGAPGRRRAIRAWPPRAVSRAVVVVASRSALVVVRHVLILSTLLLTQNGHPALGGHFD</sequence>
<evidence type="ECO:0000313" key="2">
    <source>
        <dbReference type="EMBL" id="MCC2030521.1"/>
    </source>
</evidence>
<dbReference type="AlphaFoldDB" id="A0A9X1S0E7"/>
<keyword evidence="3" id="KW-1185">Reference proteome</keyword>
<gene>
    <name evidence="2" type="ORF">KEC56_13555</name>
</gene>
<dbReference type="RefSeq" id="WP_227531367.1">
    <property type="nucleotide sequence ID" value="NZ_JAGTTM010000008.1"/>
</dbReference>
<accession>A0A9X1S0E7</accession>
<comment type="caution">
    <text evidence="2">The sequence shown here is derived from an EMBL/GenBank/DDBJ whole genome shotgun (WGS) entry which is preliminary data.</text>
</comment>
<name>A0A9X1S0E7_9MICO</name>
<keyword evidence="1" id="KW-1133">Transmembrane helix</keyword>
<protein>
    <submittedName>
        <fullName evidence="2">Uncharacterized protein</fullName>
    </submittedName>
</protein>
<keyword evidence="1" id="KW-0812">Transmembrane</keyword>
<dbReference type="Proteomes" id="UP001139289">
    <property type="component" value="Unassembled WGS sequence"/>
</dbReference>
<dbReference type="EMBL" id="JAGTTM010000008">
    <property type="protein sequence ID" value="MCC2030521.1"/>
    <property type="molecule type" value="Genomic_DNA"/>
</dbReference>
<organism evidence="2 3">
    <name type="scientific">Microbacterium tenebrionis</name>
    <dbReference type="NCBI Taxonomy" id="2830665"/>
    <lineage>
        <taxon>Bacteria</taxon>
        <taxon>Bacillati</taxon>
        <taxon>Actinomycetota</taxon>
        <taxon>Actinomycetes</taxon>
        <taxon>Micrococcales</taxon>
        <taxon>Microbacteriaceae</taxon>
        <taxon>Microbacterium</taxon>
    </lineage>
</organism>
<reference evidence="2" key="1">
    <citation type="submission" date="2021-04" db="EMBL/GenBank/DDBJ databases">
        <title>Microbacterium tenobrionis sp. nov. and Microbacterium allomyrinae sp. nov., isolated from larvae of Tenobrio molitor and Allomyrina dichotoma, respectively.</title>
        <authorList>
            <person name="Lee S.D."/>
        </authorList>
    </citation>
    <scope>NUCLEOTIDE SEQUENCE</scope>
    <source>
        <strain evidence="2">YMB-B2</strain>
    </source>
</reference>
<keyword evidence="1" id="KW-0472">Membrane</keyword>
<feature type="transmembrane region" description="Helical" evidence="1">
    <location>
        <begin position="59"/>
        <end position="81"/>
    </location>
</feature>
<proteinExistence type="predicted"/>